<dbReference type="AlphaFoldDB" id="A0A975YQ00"/>
<dbReference type="InterPro" id="IPR010192">
    <property type="entry name" value="MenE"/>
</dbReference>
<dbReference type="GO" id="GO:0005524">
    <property type="term" value="F:ATP binding"/>
    <property type="evidence" value="ECO:0007669"/>
    <property type="project" value="UniProtKB-KW"/>
</dbReference>
<dbReference type="InterPro" id="IPR000873">
    <property type="entry name" value="AMP-dep_synth/lig_dom"/>
</dbReference>
<dbReference type="InterPro" id="IPR025110">
    <property type="entry name" value="AMP-bd_C"/>
</dbReference>
<evidence type="ECO:0000256" key="1">
    <source>
        <dbReference type="ARBA" id="ARBA00022598"/>
    </source>
</evidence>
<keyword evidence="1 6" id="KW-0436">Ligase</keyword>
<proteinExistence type="predicted"/>
<evidence type="ECO:0000256" key="3">
    <source>
        <dbReference type="ARBA" id="ARBA00022840"/>
    </source>
</evidence>
<dbReference type="GO" id="GO:0009234">
    <property type="term" value="P:menaquinone biosynthetic process"/>
    <property type="evidence" value="ECO:0007669"/>
    <property type="project" value="InterPro"/>
</dbReference>
<accession>A0A975YQ00</accession>
<evidence type="ECO:0000256" key="2">
    <source>
        <dbReference type="ARBA" id="ARBA00022741"/>
    </source>
</evidence>
<dbReference type="Proteomes" id="UP000694232">
    <property type="component" value="Chromosome 1"/>
</dbReference>
<evidence type="ECO:0000313" key="6">
    <source>
        <dbReference type="EMBL" id="QXO19279.1"/>
    </source>
</evidence>
<dbReference type="GO" id="GO:0008756">
    <property type="term" value="F:o-succinylbenzoate-CoA ligase activity"/>
    <property type="evidence" value="ECO:0007669"/>
    <property type="project" value="UniProtKB-EC"/>
</dbReference>
<dbReference type="Pfam" id="PF13193">
    <property type="entry name" value="AMP-binding_C"/>
    <property type="match status" value="1"/>
</dbReference>
<keyword evidence="2" id="KW-0547">Nucleotide-binding</keyword>
<feature type="domain" description="AMP-binding enzyme C-terminal" evidence="5">
    <location>
        <begin position="379"/>
        <end position="438"/>
    </location>
</feature>
<dbReference type="Pfam" id="PF00501">
    <property type="entry name" value="AMP-binding"/>
    <property type="match status" value="1"/>
</dbReference>
<gene>
    <name evidence="6" type="primary">menE</name>
    <name evidence="6" type="ORF">KNV97_08235</name>
</gene>
<keyword evidence="7" id="KW-1185">Reference proteome</keyword>
<organism evidence="6 7">
    <name type="scientific">Vibrio ostreae</name>
    <dbReference type="NCBI Taxonomy" id="2841925"/>
    <lineage>
        <taxon>Bacteria</taxon>
        <taxon>Pseudomonadati</taxon>
        <taxon>Pseudomonadota</taxon>
        <taxon>Gammaproteobacteria</taxon>
        <taxon>Vibrionales</taxon>
        <taxon>Vibrionaceae</taxon>
        <taxon>Vibrio</taxon>
    </lineage>
</organism>
<keyword evidence="3" id="KW-0067">ATP-binding</keyword>
<sequence>MTPWQQWQQRTPDKVALRLEQESLTWQQLADRIEQYAQALHQQGVQGGDVLTLVGKNHPHTLLWLLAAVSRGVICALTMPQPGEALHLKLDALYGAHQTPHLWLAPGADVSRHSISRHSDRAVNVIQIPKALHVTEPVGWHGDLYQADNLATLIFTSGSTGVPKAVAHTHAQHLASAQGLLQEFVFSAEDTWLLSLPLYHVSGLAIVYRWLLAGGCLKIGRGDLAYDMAQVTHASLVPTQLKRLLEAGIELNLTHVLLGGSHIPVRLAQQAAAIGIETWLGYGMTEAASTVTAKQVDGHSGAGHVLAGRLVQLRGQRIYIGGETLASGYYRRGLLHPILESDGWFDSQDLGEWQDEQLVIIGRADNQFISGGENIHCEEIESVLNRHPAVQLAMVVAVEDDEFGARPVAIVHSAEAVFSLTQGSAWCEGKLEKFKWPVAYFTMPEQLMNSGIKVSRQALKQWLAHHQTQYRVMS</sequence>
<evidence type="ECO:0000313" key="7">
    <source>
        <dbReference type="Proteomes" id="UP000694232"/>
    </source>
</evidence>
<dbReference type="InterPro" id="IPR020845">
    <property type="entry name" value="AMP-binding_CS"/>
</dbReference>
<dbReference type="InterPro" id="IPR050237">
    <property type="entry name" value="ATP-dep_AMP-bd_enzyme"/>
</dbReference>
<reference evidence="6" key="1">
    <citation type="submission" date="2021-06" db="EMBL/GenBank/DDBJ databases">
        <title>Vibrio nov. sp., novel gut bacterium isolated from Yellow Sea oyster.</title>
        <authorList>
            <person name="Muhammad N."/>
            <person name="Nguyen T.H."/>
            <person name="Lee Y.-J."/>
            <person name="Ko J."/>
            <person name="Kim S.-G."/>
        </authorList>
    </citation>
    <scope>NUCLEOTIDE SEQUENCE</scope>
    <source>
        <strain evidence="6">OG9-811</strain>
    </source>
</reference>
<dbReference type="NCBIfam" id="TIGR01923">
    <property type="entry name" value="menE"/>
    <property type="match status" value="1"/>
</dbReference>
<dbReference type="NCBIfam" id="NF006539">
    <property type="entry name" value="PRK09029.1"/>
    <property type="match status" value="1"/>
</dbReference>
<evidence type="ECO:0000259" key="5">
    <source>
        <dbReference type="Pfam" id="PF13193"/>
    </source>
</evidence>
<dbReference type="KEGG" id="vos:KNV97_08235"/>
<dbReference type="EMBL" id="CP076643">
    <property type="protein sequence ID" value="QXO19279.1"/>
    <property type="molecule type" value="Genomic_DNA"/>
</dbReference>
<protein>
    <submittedName>
        <fullName evidence="6">O-succinylbenzoate--CoA ligase</fullName>
        <ecNumber evidence="6">6.2.1.26</ecNumber>
    </submittedName>
</protein>
<dbReference type="EC" id="6.2.1.26" evidence="6"/>
<dbReference type="PANTHER" id="PTHR43767">
    <property type="entry name" value="LONG-CHAIN-FATTY-ACID--COA LIGASE"/>
    <property type="match status" value="1"/>
</dbReference>
<dbReference type="PROSITE" id="PS00455">
    <property type="entry name" value="AMP_BINDING"/>
    <property type="match status" value="1"/>
</dbReference>
<dbReference type="PANTHER" id="PTHR43767:SF10">
    <property type="entry name" value="SURFACTIN SYNTHASE SUBUNIT 1"/>
    <property type="match status" value="1"/>
</dbReference>
<feature type="domain" description="AMP-dependent synthetase/ligase" evidence="4">
    <location>
        <begin position="5"/>
        <end position="330"/>
    </location>
</feature>
<dbReference type="RefSeq" id="WP_218563401.1">
    <property type="nucleotide sequence ID" value="NZ_CP076643.1"/>
</dbReference>
<dbReference type="CDD" id="cd17630">
    <property type="entry name" value="OSB_MenE-like"/>
    <property type="match status" value="1"/>
</dbReference>
<name>A0A975YQ00_9VIBR</name>
<evidence type="ECO:0000259" key="4">
    <source>
        <dbReference type="Pfam" id="PF00501"/>
    </source>
</evidence>